<keyword evidence="2" id="KW-1185">Reference proteome</keyword>
<dbReference type="PROSITE" id="PS51257">
    <property type="entry name" value="PROKAR_LIPOPROTEIN"/>
    <property type="match status" value="1"/>
</dbReference>
<reference evidence="2" key="1">
    <citation type="journal article" date="2019" name="Int. J. Syst. Evol. Microbiol.">
        <title>The Global Catalogue of Microorganisms (GCM) 10K type strain sequencing project: providing services to taxonomists for standard genome sequencing and annotation.</title>
        <authorList>
            <consortium name="The Broad Institute Genomics Platform"/>
            <consortium name="The Broad Institute Genome Sequencing Center for Infectious Disease"/>
            <person name="Wu L."/>
            <person name="Ma J."/>
        </authorList>
    </citation>
    <scope>NUCLEOTIDE SEQUENCE [LARGE SCALE GENOMIC DNA]</scope>
    <source>
        <strain evidence="2">JCM 31404</strain>
    </source>
</reference>
<accession>A0ABQ2RWZ9</accession>
<dbReference type="EMBL" id="BMQM01000069">
    <property type="protein sequence ID" value="GGR76450.1"/>
    <property type="molecule type" value="Genomic_DNA"/>
</dbReference>
<name>A0ABQ2RWZ9_9DEIO</name>
<evidence type="ECO:0000313" key="2">
    <source>
        <dbReference type="Proteomes" id="UP000634308"/>
    </source>
</evidence>
<organism evidence="1 2">
    <name type="scientific">Deinococcus seoulensis</name>
    <dbReference type="NCBI Taxonomy" id="1837379"/>
    <lineage>
        <taxon>Bacteria</taxon>
        <taxon>Thermotogati</taxon>
        <taxon>Deinococcota</taxon>
        <taxon>Deinococci</taxon>
        <taxon>Deinococcales</taxon>
        <taxon>Deinococcaceae</taxon>
        <taxon>Deinococcus</taxon>
    </lineage>
</organism>
<evidence type="ECO:0000313" key="1">
    <source>
        <dbReference type="EMBL" id="GGR76450.1"/>
    </source>
</evidence>
<gene>
    <name evidence="1" type="ORF">GCM10008959_41490</name>
</gene>
<sequence length="143" mass="16308">MKRWATLLMMLFLSSCQERPMNRTQPSLDASIARMTDVSPDTRCAEAYREMNLLGGCYPAMGDPDVMARVVVSVLEEDGWKREGLLRKDFGIWRATLVREREGLAFSLGVLTTQSEGFDQQLFREGYQLLVNLTLNREENPAK</sequence>
<protein>
    <recommendedName>
        <fullName evidence="3">Lipoprotein</fullName>
    </recommendedName>
</protein>
<evidence type="ECO:0008006" key="3">
    <source>
        <dbReference type="Google" id="ProtNLM"/>
    </source>
</evidence>
<comment type="caution">
    <text evidence="1">The sequence shown here is derived from an EMBL/GenBank/DDBJ whole genome shotgun (WGS) entry which is preliminary data.</text>
</comment>
<dbReference type="Proteomes" id="UP000634308">
    <property type="component" value="Unassembled WGS sequence"/>
</dbReference>
<proteinExistence type="predicted"/>